<gene>
    <name evidence="1" type="ORF">METZ01_LOCUS452895</name>
</gene>
<sequence>LAWTSACATPCECPGQLRLIHPHLPISMVLLLRSRRKLYLSMHYQTDSGV</sequence>
<reference evidence="1" key="1">
    <citation type="submission" date="2018-05" db="EMBL/GenBank/DDBJ databases">
        <authorList>
            <person name="Lanie J.A."/>
            <person name="Ng W.-L."/>
            <person name="Kazmierczak K.M."/>
            <person name="Andrzejewski T.M."/>
            <person name="Davidsen T.M."/>
            <person name="Wayne K.J."/>
            <person name="Tettelin H."/>
            <person name="Glass J.I."/>
            <person name="Rusch D."/>
            <person name="Podicherti R."/>
            <person name="Tsui H.-C.T."/>
            <person name="Winkler M.E."/>
        </authorList>
    </citation>
    <scope>NUCLEOTIDE SEQUENCE</scope>
</reference>
<dbReference type="AlphaFoldDB" id="A0A382ZX62"/>
<organism evidence="1">
    <name type="scientific">marine metagenome</name>
    <dbReference type="NCBI Taxonomy" id="408172"/>
    <lineage>
        <taxon>unclassified sequences</taxon>
        <taxon>metagenomes</taxon>
        <taxon>ecological metagenomes</taxon>
    </lineage>
</organism>
<dbReference type="EMBL" id="UINC01187358">
    <property type="protein sequence ID" value="SVE00041.1"/>
    <property type="molecule type" value="Genomic_DNA"/>
</dbReference>
<feature type="non-terminal residue" evidence="1">
    <location>
        <position position="50"/>
    </location>
</feature>
<name>A0A382ZX62_9ZZZZ</name>
<accession>A0A382ZX62</accession>
<protein>
    <submittedName>
        <fullName evidence="1">Uncharacterized protein</fullName>
    </submittedName>
</protein>
<evidence type="ECO:0000313" key="1">
    <source>
        <dbReference type="EMBL" id="SVE00041.1"/>
    </source>
</evidence>
<feature type="non-terminal residue" evidence="1">
    <location>
        <position position="1"/>
    </location>
</feature>
<proteinExistence type="predicted"/>